<dbReference type="SUPFAM" id="SSF88723">
    <property type="entry name" value="PIN domain-like"/>
    <property type="match status" value="1"/>
</dbReference>
<dbReference type="eggNOG" id="COG4113">
    <property type="taxonomic scope" value="Bacteria"/>
</dbReference>
<sequence length="148" mass="16301">MHHFIDTSALVKLFIAEQGTNEMLRFANAEDDRNKVISALAQIEARSAICRLRQGNFIDPAETALALNSLADEIRRVIEQPLNPPVIEAASTVIDRYYLRALDAAQLGSAIVARDLLGASDMRFIASDKALLEAAHEEGFDVWDPVNP</sequence>
<evidence type="ECO:0000259" key="1">
    <source>
        <dbReference type="Pfam" id="PF01850"/>
    </source>
</evidence>
<organism evidence="2 3">
    <name type="scientific">Terriglobus saanensis (strain ATCC BAA-1853 / DSM 23119 / SP1PR4)</name>
    <dbReference type="NCBI Taxonomy" id="401053"/>
    <lineage>
        <taxon>Bacteria</taxon>
        <taxon>Pseudomonadati</taxon>
        <taxon>Acidobacteriota</taxon>
        <taxon>Terriglobia</taxon>
        <taxon>Terriglobales</taxon>
        <taxon>Acidobacteriaceae</taxon>
        <taxon>Terriglobus</taxon>
    </lineage>
</organism>
<dbReference type="Gene3D" id="3.40.50.1010">
    <property type="entry name" value="5'-nuclease"/>
    <property type="match status" value="1"/>
</dbReference>
<name>E8V215_TERSS</name>
<dbReference type="InterPro" id="IPR029060">
    <property type="entry name" value="PIN-like_dom_sf"/>
</dbReference>
<dbReference type="HOGENOM" id="CLU_119496_1_2_0"/>
<reference evidence="2 3" key="1">
    <citation type="journal article" date="2012" name="Stand. Genomic Sci.">
        <title>Complete genome sequence of Terriglobus saanensis type strain SP1PR4(T), an Acidobacteria from tundra soil.</title>
        <authorList>
            <person name="Rawat S.R."/>
            <person name="Mannisto M.K."/>
            <person name="Starovoytov V."/>
            <person name="Goodwin L."/>
            <person name="Nolan M."/>
            <person name="Hauser L."/>
            <person name="Land M."/>
            <person name="Davenport K.W."/>
            <person name="Woyke T."/>
            <person name="Haggblom M.M."/>
        </authorList>
    </citation>
    <scope>NUCLEOTIDE SEQUENCE</scope>
    <source>
        <strain evidence="3">ATCC BAA-1853 / DSM 23119 / SP1PR4</strain>
    </source>
</reference>
<dbReference type="InterPro" id="IPR002716">
    <property type="entry name" value="PIN_dom"/>
</dbReference>
<dbReference type="Pfam" id="PF01850">
    <property type="entry name" value="PIN"/>
    <property type="match status" value="1"/>
</dbReference>
<feature type="domain" description="PIN" evidence="1">
    <location>
        <begin position="4"/>
        <end position="124"/>
    </location>
</feature>
<dbReference type="Proteomes" id="UP000006844">
    <property type="component" value="Chromosome"/>
</dbReference>
<dbReference type="STRING" id="401053.AciPR4_3823"/>
<evidence type="ECO:0000313" key="2">
    <source>
        <dbReference type="EMBL" id="ADV84572.1"/>
    </source>
</evidence>
<accession>E8V215</accession>
<dbReference type="KEGG" id="tsa:AciPR4_3823"/>
<dbReference type="EMBL" id="CP002467">
    <property type="protein sequence ID" value="ADV84572.1"/>
    <property type="molecule type" value="Genomic_DNA"/>
</dbReference>
<gene>
    <name evidence="2" type="ordered locus">AciPR4_3823</name>
</gene>
<protein>
    <recommendedName>
        <fullName evidence="1">PIN domain-containing protein</fullName>
    </recommendedName>
</protein>
<proteinExistence type="predicted"/>
<dbReference type="AlphaFoldDB" id="E8V215"/>
<keyword evidence="3" id="KW-1185">Reference proteome</keyword>
<dbReference type="CDD" id="cd09874">
    <property type="entry name" value="PIN_MT3492-like"/>
    <property type="match status" value="1"/>
</dbReference>
<evidence type="ECO:0000313" key="3">
    <source>
        <dbReference type="Proteomes" id="UP000006844"/>
    </source>
</evidence>